<evidence type="ECO:0000256" key="16">
    <source>
        <dbReference type="SAM" id="Phobius"/>
    </source>
</evidence>
<evidence type="ECO:0000256" key="9">
    <source>
        <dbReference type="ARBA" id="ARBA00022824"/>
    </source>
</evidence>
<protein>
    <recommendedName>
        <fullName evidence="15">phosphatidyl-N-methylethanolamine N-methyltransferase</fullName>
        <ecNumber evidence="15">2.1.1.71</ecNumber>
    </recommendedName>
</protein>
<keyword evidence="11" id="KW-0443">Lipid metabolism</keyword>
<dbReference type="PANTHER" id="PTHR15458:SF5">
    <property type="entry name" value="PHOSPHATIDYLETHANOLAMINE N-METHYLTRANSFERASE"/>
    <property type="match status" value="1"/>
</dbReference>
<comment type="pathway">
    <text evidence="3">Lipid metabolism.</text>
</comment>
<keyword evidence="14" id="KW-1208">Phospholipid metabolism</keyword>
<dbReference type="GO" id="GO:0006656">
    <property type="term" value="P:phosphatidylcholine biosynthetic process"/>
    <property type="evidence" value="ECO:0007669"/>
    <property type="project" value="InterPro"/>
</dbReference>
<evidence type="ECO:0000256" key="6">
    <source>
        <dbReference type="ARBA" id="ARBA00022679"/>
    </source>
</evidence>
<keyword evidence="6" id="KW-0808">Transferase</keyword>
<accession>A0AAV7LYZ1</accession>
<feature type="non-terminal residue" evidence="17">
    <location>
        <position position="1"/>
    </location>
</feature>
<keyword evidence="13" id="KW-0594">Phospholipid biosynthesis</keyword>
<evidence type="ECO:0000256" key="1">
    <source>
        <dbReference type="ARBA" id="ARBA00004477"/>
    </source>
</evidence>
<name>A0AAV7LYZ1_PLEWA</name>
<reference evidence="17" key="1">
    <citation type="journal article" date="2022" name="bioRxiv">
        <title>Sequencing and chromosome-scale assembly of the giantPleurodeles waltlgenome.</title>
        <authorList>
            <person name="Brown T."/>
            <person name="Elewa A."/>
            <person name="Iarovenko S."/>
            <person name="Subramanian E."/>
            <person name="Araus A.J."/>
            <person name="Petzold A."/>
            <person name="Susuki M."/>
            <person name="Suzuki K.-i.T."/>
            <person name="Hayashi T."/>
            <person name="Toyoda A."/>
            <person name="Oliveira C."/>
            <person name="Osipova E."/>
            <person name="Leigh N.D."/>
            <person name="Simon A."/>
            <person name="Yun M.H."/>
        </authorList>
    </citation>
    <scope>NUCLEOTIDE SEQUENCE</scope>
    <source>
        <strain evidence="17">20211129_DDA</strain>
        <tissue evidence="17">Liver</tissue>
    </source>
</reference>
<gene>
    <name evidence="17" type="ORF">NDU88_001777</name>
</gene>
<dbReference type="GO" id="GO:0000773">
    <property type="term" value="F:phosphatidyl-N-methylethanolamine N-methyltransferase activity"/>
    <property type="evidence" value="ECO:0007669"/>
    <property type="project" value="UniProtKB-EC"/>
</dbReference>
<evidence type="ECO:0000256" key="8">
    <source>
        <dbReference type="ARBA" id="ARBA00022692"/>
    </source>
</evidence>
<keyword evidence="4" id="KW-0444">Lipid biosynthesis</keyword>
<keyword evidence="5" id="KW-0489">Methyltransferase</keyword>
<feature type="non-terminal residue" evidence="17">
    <location>
        <position position="85"/>
    </location>
</feature>
<dbReference type="AlphaFoldDB" id="A0AAV7LYZ1"/>
<dbReference type="Proteomes" id="UP001066276">
    <property type="component" value="Chromosome 10"/>
</dbReference>
<comment type="pathway">
    <text evidence="2">Phospholipid metabolism; phosphatidylcholine biosynthesis.</text>
</comment>
<evidence type="ECO:0000313" key="17">
    <source>
        <dbReference type="EMBL" id="KAJ1096642.1"/>
    </source>
</evidence>
<keyword evidence="18" id="KW-1185">Reference proteome</keyword>
<keyword evidence="7" id="KW-0949">S-adenosyl-L-methionine</keyword>
<dbReference type="GO" id="GO:0005789">
    <property type="term" value="C:endoplasmic reticulum membrane"/>
    <property type="evidence" value="ECO:0007669"/>
    <property type="project" value="UniProtKB-SubCell"/>
</dbReference>
<evidence type="ECO:0000256" key="12">
    <source>
        <dbReference type="ARBA" id="ARBA00023136"/>
    </source>
</evidence>
<evidence type="ECO:0000256" key="3">
    <source>
        <dbReference type="ARBA" id="ARBA00005189"/>
    </source>
</evidence>
<proteinExistence type="predicted"/>
<evidence type="ECO:0000256" key="11">
    <source>
        <dbReference type="ARBA" id="ARBA00023098"/>
    </source>
</evidence>
<dbReference type="InterPro" id="IPR024960">
    <property type="entry name" value="PEMT/MFAP"/>
</dbReference>
<evidence type="ECO:0000256" key="13">
    <source>
        <dbReference type="ARBA" id="ARBA00023209"/>
    </source>
</evidence>
<keyword evidence="9" id="KW-0256">Endoplasmic reticulum</keyword>
<comment type="subcellular location">
    <subcellularLocation>
        <location evidence="1">Endoplasmic reticulum membrane</location>
        <topology evidence="1">Multi-pass membrane protein</topology>
    </subcellularLocation>
</comment>
<evidence type="ECO:0000256" key="10">
    <source>
        <dbReference type="ARBA" id="ARBA00022989"/>
    </source>
</evidence>
<organism evidence="17 18">
    <name type="scientific">Pleurodeles waltl</name>
    <name type="common">Iberian ribbed newt</name>
    <dbReference type="NCBI Taxonomy" id="8319"/>
    <lineage>
        <taxon>Eukaryota</taxon>
        <taxon>Metazoa</taxon>
        <taxon>Chordata</taxon>
        <taxon>Craniata</taxon>
        <taxon>Vertebrata</taxon>
        <taxon>Euteleostomi</taxon>
        <taxon>Amphibia</taxon>
        <taxon>Batrachia</taxon>
        <taxon>Caudata</taxon>
        <taxon>Salamandroidea</taxon>
        <taxon>Salamandridae</taxon>
        <taxon>Pleurodelinae</taxon>
        <taxon>Pleurodeles</taxon>
    </lineage>
</organism>
<evidence type="ECO:0000256" key="15">
    <source>
        <dbReference type="ARBA" id="ARBA00034137"/>
    </source>
</evidence>
<dbReference type="GO" id="GO:0004608">
    <property type="term" value="F:phosphatidylethanolamine N-methyltransferase activity"/>
    <property type="evidence" value="ECO:0007669"/>
    <property type="project" value="TreeGrafter"/>
</dbReference>
<evidence type="ECO:0000256" key="7">
    <source>
        <dbReference type="ARBA" id="ARBA00022691"/>
    </source>
</evidence>
<keyword evidence="10 16" id="KW-1133">Transmembrane helix</keyword>
<dbReference type="EC" id="2.1.1.71" evidence="15"/>
<evidence type="ECO:0000256" key="5">
    <source>
        <dbReference type="ARBA" id="ARBA00022603"/>
    </source>
</evidence>
<evidence type="ECO:0000256" key="14">
    <source>
        <dbReference type="ARBA" id="ARBA00023264"/>
    </source>
</evidence>
<keyword evidence="8 16" id="KW-0812">Transmembrane</keyword>
<evidence type="ECO:0000256" key="4">
    <source>
        <dbReference type="ARBA" id="ARBA00022516"/>
    </source>
</evidence>
<dbReference type="PANTHER" id="PTHR15458">
    <property type="entry name" value="PHOSPHATIDYLETHANOLAMINE N-METHYLTRANSFERASE"/>
    <property type="match status" value="1"/>
</dbReference>
<evidence type="ECO:0000313" key="18">
    <source>
        <dbReference type="Proteomes" id="UP001066276"/>
    </source>
</evidence>
<dbReference type="EMBL" id="JANPWB010000014">
    <property type="protein sequence ID" value="KAJ1096642.1"/>
    <property type="molecule type" value="Genomic_DNA"/>
</dbReference>
<keyword evidence="12 16" id="KW-0472">Membrane</keyword>
<comment type="caution">
    <text evidence="17">The sequence shown here is derived from an EMBL/GenBank/DDBJ whole genome shotgun (WGS) entry which is preliminary data.</text>
</comment>
<evidence type="ECO:0000256" key="2">
    <source>
        <dbReference type="ARBA" id="ARBA00004969"/>
    </source>
</evidence>
<dbReference type="InterPro" id="IPR007318">
    <property type="entry name" value="Phopholipid_MeTrfase"/>
</dbReference>
<sequence>FSEAMKTQPKFEGMLCKAIYYAGGACIGLGGLFVVSSFFALGFVGTYLGDYFGILMEEKVTSFPFNIMNDPMYWGSTMNFLGWAL</sequence>
<dbReference type="GO" id="GO:0032259">
    <property type="term" value="P:methylation"/>
    <property type="evidence" value="ECO:0007669"/>
    <property type="project" value="UniProtKB-KW"/>
</dbReference>
<dbReference type="Pfam" id="PF04191">
    <property type="entry name" value="PEMT"/>
    <property type="match status" value="1"/>
</dbReference>
<feature type="transmembrane region" description="Helical" evidence="16">
    <location>
        <begin position="20"/>
        <end position="49"/>
    </location>
</feature>